<dbReference type="GO" id="GO:0005634">
    <property type="term" value="C:nucleus"/>
    <property type="evidence" value="ECO:0007669"/>
    <property type="project" value="UniProtKB-SubCell"/>
</dbReference>
<sequence>MEQFHVLVRKLELNQNVCCSVTQTFSNILFFVACSRGMTWELLGEYDTELYADVVAWCPSDADSEVLVCGTYQLCESVGEDVGLRKGGLICLRRDVDGKGIRATARVEDVPGILHFTWNPSTCDQVLCTADAEGDVLLYRLNSKDGSDSFEKLTKSSAKVDGLALYVDATRDCKLVVSTSKGAVTTYDSLGGSLEETASFGAHEYEAWIAHWDVNSESIIYSGGDDCVLRCFDVRSSPKSASDAVATVKRAQGGVTAIATHPDYENLVLCGSYDEKMYIFDKRSWRREVDALSCDGGVWRIRWHPGRKDLIGIAAMHGGFCVVDVKSAECMKLVDRYSTHKSLAYGIDWRPSSKSDHFELATCSFYDHLLHNAESDSSQFAVGPELLGLVSTSGECVMGSPSPGQHQTSAASMKNWTEQDLEQALDALRQKTMSLTRASAHFGIPSTTLWQRAHRAG</sequence>
<comment type="similarity">
    <text evidence="8">Belongs to the DPH7 family.</text>
</comment>
<proteinExistence type="inferred from homology"/>
<dbReference type="PROSITE" id="PS50960">
    <property type="entry name" value="HTH_PSQ"/>
    <property type="match status" value="1"/>
</dbReference>
<evidence type="ECO:0000256" key="9">
    <source>
        <dbReference type="ARBA" id="ARBA00039131"/>
    </source>
</evidence>
<feature type="domain" description="HTH psq-type" evidence="12">
    <location>
        <begin position="414"/>
        <end position="457"/>
    </location>
</feature>
<evidence type="ECO:0000256" key="7">
    <source>
        <dbReference type="ARBA" id="ARBA00023242"/>
    </source>
</evidence>
<dbReference type="InterPro" id="IPR007889">
    <property type="entry name" value="HTH_Psq"/>
</dbReference>
<evidence type="ECO:0000256" key="2">
    <source>
        <dbReference type="ARBA" id="ARBA00005156"/>
    </source>
</evidence>
<name>A0A7R9GL19_9CRUS</name>
<evidence type="ECO:0000256" key="3">
    <source>
        <dbReference type="ARBA" id="ARBA00022574"/>
    </source>
</evidence>
<dbReference type="SUPFAM" id="SSF46689">
    <property type="entry name" value="Homeodomain-like"/>
    <property type="match status" value="1"/>
</dbReference>
<dbReference type="Pfam" id="PF00400">
    <property type="entry name" value="WD40"/>
    <property type="match status" value="1"/>
</dbReference>
<dbReference type="InterPro" id="IPR001680">
    <property type="entry name" value="WD40_rpt"/>
</dbReference>
<dbReference type="InterPro" id="IPR009057">
    <property type="entry name" value="Homeodomain-like_sf"/>
</dbReference>
<comment type="subcellular location">
    <subcellularLocation>
        <location evidence="1 11">Nucleus</location>
    </subcellularLocation>
</comment>
<evidence type="ECO:0000313" key="14">
    <source>
        <dbReference type="Proteomes" id="UP000678499"/>
    </source>
</evidence>
<evidence type="ECO:0000256" key="8">
    <source>
        <dbReference type="ARBA" id="ARBA00038092"/>
    </source>
</evidence>
<dbReference type="Pfam" id="PF05225">
    <property type="entry name" value="HTH_psq"/>
    <property type="match status" value="1"/>
</dbReference>
<dbReference type="InterPro" id="IPR036322">
    <property type="entry name" value="WD40_repeat_dom_sf"/>
</dbReference>
<dbReference type="EMBL" id="CAJPEX010007725">
    <property type="protein sequence ID" value="CAG0924465.1"/>
    <property type="molecule type" value="Genomic_DNA"/>
</dbReference>
<evidence type="ECO:0000259" key="12">
    <source>
        <dbReference type="PROSITE" id="PS50960"/>
    </source>
</evidence>
<keyword evidence="3" id="KW-0853">WD repeat</keyword>
<dbReference type="SMART" id="SM00320">
    <property type="entry name" value="WD40"/>
    <property type="match status" value="2"/>
</dbReference>
<dbReference type="GO" id="GO:0061685">
    <property type="term" value="F:diphthine methylesterase activity"/>
    <property type="evidence" value="ECO:0007669"/>
    <property type="project" value="UniProtKB-EC"/>
</dbReference>
<reference evidence="13" key="1">
    <citation type="submission" date="2020-11" db="EMBL/GenBank/DDBJ databases">
        <authorList>
            <person name="Tran Van P."/>
        </authorList>
    </citation>
    <scope>NUCLEOTIDE SEQUENCE</scope>
</reference>
<dbReference type="InterPro" id="IPR015943">
    <property type="entry name" value="WD40/YVTN_repeat-like_dom_sf"/>
</dbReference>
<protein>
    <recommendedName>
        <fullName evidence="9">methylated diphthine methylhydrolase</fullName>
        <ecNumber evidence="9">3.1.1.97</ecNumber>
    </recommendedName>
</protein>
<evidence type="ECO:0000313" key="13">
    <source>
        <dbReference type="EMBL" id="CAD7284313.1"/>
    </source>
</evidence>
<feature type="DNA-binding region" description="H-T-H motif" evidence="11">
    <location>
        <begin position="435"/>
        <end position="455"/>
    </location>
</feature>
<dbReference type="GO" id="GO:0005737">
    <property type="term" value="C:cytoplasm"/>
    <property type="evidence" value="ECO:0007669"/>
    <property type="project" value="TreeGrafter"/>
</dbReference>
<accession>A0A7R9GL19</accession>
<dbReference type="GO" id="GO:0017183">
    <property type="term" value="P:protein histidyl modification to diphthamide"/>
    <property type="evidence" value="ECO:0007669"/>
    <property type="project" value="TreeGrafter"/>
</dbReference>
<dbReference type="Proteomes" id="UP000678499">
    <property type="component" value="Unassembled WGS sequence"/>
</dbReference>
<dbReference type="GO" id="GO:0003677">
    <property type="term" value="F:DNA binding"/>
    <property type="evidence" value="ECO:0007669"/>
    <property type="project" value="UniProtKB-UniRule"/>
</dbReference>
<keyword evidence="14" id="KW-1185">Reference proteome</keyword>
<keyword evidence="5" id="KW-0378">Hydrolase</keyword>
<comment type="pathway">
    <text evidence="2">Protein modification; peptidyl-diphthamide biosynthesis.</text>
</comment>
<dbReference type="PANTHER" id="PTHR46042">
    <property type="entry name" value="DIPHTHINE METHYLTRANSFERASE"/>
    <property type="match status" value="1"/>
</dbReference>
<dbReference type="EC" id="3.1.1.97" evidence="9"/>
<dbReference type="Gene3D" id="1.10.10.60">
    <property type="entry name" value="Homeodomain-like"/>
    <property type="match status" value="1"/>
</dbReference>
<evidence type="ECO:0000256" key="5">
    <source>
        <dbReference type="ARBA" id="ARBA00022801"/>
    </source>
</evidence>
<organism evidence="13">
    <name type="scientific">Notodromas monacha</name>
    <dbReference type="NCBI Taxonomy" id="399045"/>
    <lineage>
        <taxon>Eukaryota</taxon>
        <taxon>Metazoa</taxon>
        <taxon>Ecdysozoa</taxon>
        <taxon>Arthropoda</taxon>
        <taxon>Crustacea</taxon>
        <taxon>Oligostraca</taxon>
        <taxon>Ostracoda</taxon>
        <taxon>Podocopa</taxon>
        <taxon>Podocopida</taxon>
        <taxon>Cypridocopina</taxon>
        <taxon>Cypridoidea</taxon>
        <taxon>Cyprididae</taxon>
        <taxon>Notodromas</taxon>
    </lineage>
</organism>
<dbReference type="SUPFAM" id="SSF50978">
    <property type="entry name" value="WD40 repeat-like"/>
    <property type="match status" value="1"/>
</dbReference>
<comment type="catalytic activity">
    <reaction evidence="10">
        <text>diphthine methyl ester-[translation elongation factor 2] + H2O = diphthine-[translation elongation factor 2] + methanol + H(+)</text>
        <dbReference type="Rhea" id="RHEA:42656"/>
        <dbReference type="Rhea" id="RHEA-COMP:10172"/>
        <dbReference type="Rhea" id="RHEA-COMP:10173"/>
        <dbReference type="ChEBI" id="CHEBI:15377"/>
        <dbReference type="ChEBI" id="CHEBI:15378"/>
        <dbReference type="ChEBI" id="CHEBI:17790"/>
        <dbReference type="ChEBI" id="CHEBI:79005"/>
        <dbReference type="ChEBI" id="CHEBI:82696"/>
        <dbReference type="EC" id="3.1.1.97"/>
    </reaction>
</comment>
<dbReference type="InterPro" id="IPR052415">
    <property type="entry name" value="Diphthine_MTase"/>
</dbReference>
<dbReference type="EMBL" id="OA889762">
    <property type="protein sequence ID" value="CAD7284313.1"/>
    <property type="molecule type" value="Genomic_DNA"/>
</dbReference>
<dbReference type="FunFam" id="1.10.10.60:FF:000019">
    <property type="entry name" value="Ligand-dependent corepressor isoform 1"/>
    <property type="match status" value="1"/>
</dbReference>
<dbReference type="PANTHER" id="PTHR46042:SF1">
    <property type="entry name" value="DIPHTHINE METHYLTRANSFERASE"/>
    <property type="match status" value="1"/>
</dbReference>
<feature type="non-terminal residue" evidence="13">
    <location>
        <position position="1"/>
    </location>
</feature>
<keyword evidence="6 11" id="KW-0238">DNA-binding</keyword>
<keyword evidence="7 11" id="KW-0539">Nucleus</keyword>
<evidence type="ECO:0000256" key="1">
    <source>
        <dbReference type="ARBA" id="ARBA00004123"/>
    </source>
</evidence>
<evidence type="ECO:0000256" key="4">
    <source>
        <dbReference type="ARBA" id="ARBA00022737"/>
    </source>
</evidence>
<evidence type="ECO:0000256" key="10">
    <source>
        <dbReference type="ARBA" id="ARBA00047551"/>
    </source>
</evidence>
<keyword evidence="4" id="KW-0677">Repeat</keyword>
<evidence type="ECO:0000256" key="11">
    <source>
        <dbReference type="PROSITE-ProRule" id="PRU00320"/>
    </source>
</evidence>
<dbReference type="Gene3D" id="2.130.10.10">
    <property type="entry name" value="YVTN repeat-like/Quinoprotein amine dehydrogenase"/>
    <property type="match status" value="1"/>
</dbReference>
<dbReference type="OrthoDB" id="1930760at2759"/>
<gene>
    <name evidence="13" type="ORF">NMOB1V02_LOCUS11920</name>
</gene>
<evidence type="ECO:0000256" key="6">
    <source>
        <dbReference type="ARBA" id="ARBA00023125"/>
    </source>
</evidence>
<dbReference type="AlphaFoldDB" id="A0A7R9GL19"/>